<feature type="compositionally biased region" description="Basic and acidic residues" evidence="1">
    <location>
        <begin position="138"/>
        <end position="155"/>
    </location>
</feature>
<feature type="signal peptide" evidence="2">
    <location>
        <begin position="1"/>
        <end position="29"/>
    </location>
</feature>
<dbReference type="PANTHER" id="PTHR38593:SF1">
    <property type="entry name" value="BLR2558 PROTEIN"/>
    <property type="match status" value="1"/>
</dbReference>
<accession>A0A2N9LFF0</accession>
<feature type="region of interest" description="Disordered" evidence="1">
    <location>
        <begin position="133"/>
        <end position="161"/>
    </location>
</feature>
<dbReference type="OrthoDB" id="9101320at2"/>
<evidence type="ECO:0000259" key="3">
    <source>
        <dbReference type="Pfam" id="PF13628"/>
    </source>
</evidence>
<feature type="chain" id="PRO_5014640835" evidence="2">
    <location>
        <begin position="30"/>
        <end position="228"/>
    </location>
</feature>
<dbReference type="PANTHER" id="PTHR38593">
    <property type="entry name" value="BLR2558 PROTEIN"/>
    <property type="match status" value="1"/>
</dbReference>
<name>A0A2N9LFF0_9BACT</name>
<dbReference type="InterPro" id="IPR012347">
    <property type="entry name" value="Ferritin-like"/>
</dbReference>
<evidence type="ECO:0000256" key="1">
    <source>
        <dbReference type="SAM" id="MobiDB-lite"/>
    </source>
</evidence>
<organism evidence="4 5">
    <name type="scientific">Candidatus Sulfuritelmatomonas gaucii</name>
    <dbReference type="NCBI Taxonomy" id="2043161"/>
    <lineage>
        <taxon>Bacteria</taxon>
        <taxon>Pseudomonadati</taxon>
        <taxon>Acidobacteriota</taxon>
        <taxon>Terriglobia</taxon>
        <taxon>Terriglobales</taxon>
        <taxon>Acidobacteriaceae</taxon>
        <taxon>Candidatus Sulfuritelmatomonas</taxon>
    </lineage>
</organism>
<dbReference type="Pfam" id="PF13628">
    <property type="entry name" value="DUF4142"/>
    <property type="match status" value="1"/>
</dbReference>
<reference evidence="5" key="1">
    <citation type="submission" date="2018-02" db="EMBL/GenBank/DDBJ databases">
        <authorList>
            <person name="Hausmann B."/>
        </authorList>
    </citation>
    <scope>NUCLEOTIDE SEQUENCE [LARGE SCALE GENOMIC DNA]</scope>
    <source>
        <strain evidence="5">Peat soil MAG SbA5</strain>
    </source>
</reference>
<evidence type="ECO:0000256" key="2">
    <source>
        <dbReference type="SAM" id="SignalP"/>
    </source>
</evidence>
<feature type="domain" description="DUF4142" evidence="3">
    <location>
        <begin position="81"/>
        <end position="216"/>
    </location>
</feature>
<protein>
    <submittedName>
        <fullName evidence="4">Outer membrane protein</fullName>
    </submittedName>
</protein>
<gene>
    <name evidence="4" type="ORF">SBA5_330029</name>
</gene>
<feature type="region of interest" description="Disordered" evidence="1">
    <location>
        <begin position="29"/>
        <end position="117"/>
    </location>
</feature>
<dbReference type="Proteomes" id="UP000239735">
    <property type="component" value="Unassembled WGS sequence"/>
</dbReference>
<dbReference type="Gene3D" id="1.20.1260.10">
    <property type="match status" value="1"/>
</dbReference>
<proteinExistence type="predicted"/>
<sequence>MSQFRMIRYSCLTSLIAATALWAAGTALAQQPGDNGSMGSPNQQNPQPGQTQPGQPGAPNSPGMPSDRMPSAGDATPQSLEDQSFLRKTLEDSVAEEQMGQLAAQKSPSDDVKQFGQKMAQIHEELNNQIKPVAKQLGVDEPKNPSKKDKQEIEKMQALSGPDFDSAFLKAMLKDQQTDVKGFKDEEQSAQNPTVQKLAKLDEPVLSQHLQILQQLAKEHNVEVESKK</sequence>
<dbReference type="EMBL" id="OKRB01000090">
    <property type="protein sequence ID" value="SPE21987.1"/>
    <property type="molecule type" value="Genomic_DNA"/>
</dbReference>
<evidence type="ECO:0000313" key="4">
    <source>
        <dbReference type="EMBL" id="SPE21987.1"/>
    </source>
</evidence>
<dbReference type="InterPro" id="IPR025419">
    <property type="entry name" value="DUF4142"/>
</dbReference>
<feature type="compositionally biased region" description="Low complexity" evidence="1">
    <location>
        <begin position="41"/>
        <end position="60"/>
    </location>
</feature>
<evidence type="ECO:0000313" key="5">
    <source>
        <dbReference type="Proteomes" id="UP000239735"/>
    </source>
</evidence>
<dbReference type="AlphaFoldDB" id="A0A2N9LFF0"/>
<keyword evidence="2" id="KW-0732">Signal</keyword>